<dbReference type="STRING" id="1276257.SSABA_v1c08000"/>
<evidence type="ECO:0000256" key="1">
    <source>
        <dbReference type="SAM" id="Phobius"/>
    </source>
</evidence>
<dbReference type="EMBL" id="CP006934">
    <property type="protein sequence ID" value="AHI54201.1"/>
    <property type="molecule type" value="Genomic_DNA"/>
</dbReference>
<sequence>MNTIISYSSNEITNLPWWVILVIIIFVLLLLAFIPWNKISKKSQTKQVAVEKVLDEKIKNENNTPYMGMYNWFGKKQSLRLSKVVYVKEEEDSCELCRPWENTVIIIADEHSQAPTMREAIAAGYHHVGCKHIDLDYFEGVTKIPENKFSLDHKEKRFSLRLEQYKFEQDLRDLNYQIEREIDLKKQSLHKDNLKKLTERYLDFLSQNQLKRNFGREDPLVDDISRFS</sequence>
<dbReference type="PATRIC" id="fig|1276257.3.peg.812"/>
<accession>W6AB42</accession>
<dbReference type="InterPro" id="IPR009319">
    <property type="entry name" value="Phage_A118_VSP1"/>
</dbReference>
<feature type="transmembrane region" description="Helical" evidence="1">
    <location>
        <begin position="15"/>
        <end position="36"/>
    </location>
</feature>
<gene>
    <name evidence="2" type="ORF">SSABA_v1c08000</name>
</gene>
<proteinExistence type="predicted"/>
<keyword evidence="3" id="KW-1185">Reference proteome</keyword>
<evidence type="ECO:0000313" key="3">
    <source>
        <dbReference type="Proteomes" id="UP000019265"/>
    </source>
</evidence>
<dbReference type="RefSeq" id="WP_025251338.1">
    <property type="nucleotide sequence ID" value="NZ_CP006934.1"/>
</dbReference>
<protein>
    <recommendedName>
        <fullName evidence="4">Transmembrane protein</fullName>
    </recommendedName>
</protein>
<dbReference type="GO" id="GO:0005198">
    <property type="term" value="F:structural molecule activity"/>
    <property type="evidence" value="ECO:0007669"/>
    <property type="project" value="InterPro"/>
</dbReference>
<dbReference type="HOGENOM" id="CLU_1229248_0_0_14"/>
<dbReference type="OrthoDB" id="389145at2"/>
<name>W6AB42_9MOLU</name>
<organism evidence="2 3">
    <name type="scientific">Spiroplasma sabaudiense Ar-1343</name>
    <dbReference type="NCBI Taxonomy" id="1276257"/>
    <lineage>
        <taxon>Bacteria</taxon>
        <taxon>Bacillati</taxon>
        <taxon>Mycoplasmatota</taxon>
        <taxon>Mollicutes</taxon>
        <taxon>Entomoplasmatales</taxon>
        <taxon>Spiroplasmataceae</taxon>
        <taxon>Spiroplasma</taxon>
    </lineage>
</organism>
<keyword evidence="1" id="KW-1133">Transmembrane helix</keyword>
<dbReference type="KEGG" id="ssab:SSABA_v1c08000"/>
<evidence type="ECO:0008006" key="4">
    <source>
        <dbReference type="Google" id="ProtNLM"/>
    </source>
</evidence>
<dbReference type="Pfam" id="PF06152">
    <property type="entry name" value="Phage_min_cap2"/>
    <property type="match status" value="1"/>
</dbReference>
<keyword evidence="1" id="KW-0812">Transmembrane</keyword>
<dbReference type="Proteomes" id="UP000019265">
    <property type="component" value="Chromosome"/>
</dbReference>
<keyword evidence="1" id="KW-0472">Membrane</keyword>
<dbReference type="AlphaFoldDB" id="W6AB42"/>
<reference evidence="2 3" key="1">
    <citation type="journal article" date="2014" name="Genome Biol. Evol.">
        <title>Molecular evolution of the substrate utilization strategies and putative virulence factors in mosquito-associated Spiroplasma species.</title>
        <authorList>
            <person name="Chang T.H."/>
            <person name="Lo W.S."/>
            <person name="Ku C."/>
            <person name="Chen L.L."/>
            <person name="Kuo C.H."/>
        </authorList>
    </citation>
    <scope>NUCLEOTIDE SEQUENCE [LARGE SCALE GENOMIC DNA]</scope>
    <source>
        <strain evidence="2">Ar-1343</strain>
    </source>
</reference>
<evidence type="ECO:0000313" key="2">
    <source>
        <dbReference type="EMBL" id="AHI54201.1"/>
    </source>
</evidence>